<evidence type="ECO:0000256" key="4">
    <source>
        <dbReference type="ARBA" id="ARBA00022729"/>
    </source>
</evidence>
<dbReference type="Gene3D" id="2.40.10.10">
    <property type="entry name" value="Trypsin-like serine proteases"/>
    <property type="match status" value="1"/>
</dbReference>
<dbReference type="PANTHER" id="PTHR38469:SF1">
    <property type="entry name" value="PERIPLASMIC PEPTIDASE SUBFAMILY S1B"/>
    <property type="match status" value="1"/>
</dbReference>
<keyword evidence="2 7" id="KW-0031">Aminopeptidase</keyword>
<evidence type="ECO:0000256" key="5">
    <source>
        <dbReference type="ARBA" id="ARBA00022801"/>
    </source>
</evidence>
<dbReference type="EMBL" id="BAJS01000005">
    <property type="protein sequence ID" value="GAK36204.1"/>
    <property type="molecule type" value="Genomic_DNA"/>
</dbReference>
<dbReference type="GO" id="GO:0043171">
    <property type="term" value="P:peptide catabolic process"/>
    <property type="evidence" value="ECO:0007669"/>
    <property type="project" value="UniProtKB-UniRule"/>
</dbReference>
<dbReference type="InterPro" id="IPR009003">
    <property type="entry name" value="Peptidase_S1_PA"/>
</dbReference>
<feature type="chain" id="PRO_5022996094" description="Dipeptidyl-peptidase" evidence="7">
    <location>
        <begin position="22"/>
        <end position="722"/>
    </location>
</feature>
<dbReference type="GO" id="GO:0006508">
    <property type="term" value="P:proteolysis"/>
    <property type="evidence" value="ECO:0007669"/>
    <property type="project" value="UniProtKB-KW"/>
</dbReference>
<reference evidence="8 9" key="1">
    <citation type="journal article" date="2015" name="Microbes Environ.">
        <title>Distribution and evolution of nitrogen fixation genes in the phylum bacteroidetes.</title>
        <authorList>
            <person name="Inoue J."/>
            <person name="Oshima K."/>
            <person name="Suda W."/>
            <person name="Sakamoto M."/>
            <person name="Iino T."/>
            <person name="Noda S."/>
            <person name="Hongoh Y."/>
            <person name="Hattori M."/>
            <person name="Ohkuma M."/>
        </authorList>
    </citation>
    <scope>NUCLEOTIDE SEQUENCE [LARGE SCALE GENOMIC DNA]</scope>
    <source>
        <strain evidence="8 9">JCM 15093</strain>
    </source>
</reference>
<name>A0A069D7P9_9BACE</name>
<keyword evidence="3 7" id="KW-0645">Protease</keyword>
<evidence type="ECO:0000256" key="7">
    <source>
        <dbReference type="RuleBase" id="RU366067"/>
    </source>
</evidence>
<keyword evidence="4 7" id="KW-0732">Signal</keyword>
<comment type="function">
    <text evidence="7">Catalyzes the removal of dipeptides from the N-terminus of oligopeptides.</text>
</comment>
<evidence type="ECO:0000256" key="6">
    <source>
        <dbReference type="ARBA" id="ARBA00022825"/>
    </source>
</evidence>
<evidence type="ECO:0000256" key="1">
    <source>
        <dbReference type="ARBA" id="ARBA00010491"/>
    </source>
</evidence>
<organism evidence="8 9">
    <name type="scientific">Bacteroides graminisolvens DSM 19988 = JCM 15093</name>
    <dbReference type="NCBI Taxonomy" id="1121097"/>
    <lineage>
        <taxon>Bacteria</taxon>
        <taxon>Pseudomonadati</taxon>
        <taxon>Bacteroidota</taxon>
        <taxon>Bacteroidia</taxon>
        <taxon>Bacteroidales</taxon>
        <taxon>Bacteroidaceae</taxon>
        <taxon>Bacteroides</taxon>
    </lineage>
</organism>
<dbReference type="OrthoDB" id="9805367at2"/>
<dbReference type="PANTHER" id="PTHR38469">
    <property type="entry name" value="PERIPLASMIC PEPTIDASE SUBFAMILY S1B"/>
    <property type="match status" value="1"/>
</dbReference>
<dbReference type="GO" id="GO:0070009">
    <property type="term" value="F:serine-type aminopeptidase activity"/>
    <property type="evidence" value="ECO:0007669"/>
    <property type="project" value="UniProtKB-UniRule"/>
</dbReference>
<proteinExistence type="inferred from homology"/>
<dbReference type="STRING" id="1121097.GCA_000428125_01687"/>
<accession>A0A069D7P9</accession>
<comment type="caution">
    <text evidence="8">The sequence shown here is derived from an EMBL/GenBank/DDBJ whole genome shotgun (WGS) entry which is preliminary data.</text>
</comment>
<comment type="similarity">
    <text evidence="1 7">Belongs to the peptidase S46 family.</text>
</comment>
<dbReference type="InterPro" id="IPR043504">
    <property type="entry name" value="Peptidase_S1_PA_chymotrypsin"/>
</dbReference>
<dbReference type="eggNOG" id="COG2268">
    <property type="taxonomic scope" value="Bacteria"/>
</dbReference>
<dbReference type="Proteomes" id="UP000027601">
    <property type="component" value="Unassembled WGS sequence"/>
</dbReference>
<dbReference type="RefSeq" id="WP_024996165.1">
    <property type="nucleotide sequence ID" value="NZ_ATZI01000005.1"/>
</dbReference>
<dbReference type="InterPro" id="IPR019500">
    <property type="entry name" value="Pep_S46"/>
</dbReference>
<evidence type="ECO:0000313" key="9">
    <source>
        <dbReference type="Proteomes" id="UP000027601"/>
    </source>
</evidence>
<evidence type="ECO:0000256" key="3">
    <source>
        <dbReference type="ARBA" id="ARBA00022670"/>
    </source>
</evidence>
<keyword evidence="6 7" id="KW-0720">Serine protease</keyword>
<evidence type="ECO:0000256" key="2">
    <source>
        <dbReference type="ARBA" id="ARBA00022438"/>
    </source>
</evidence>
<dbReference type="SUPFAM" id="SSF50494">
    <property type="entry name" value="Trypsin-like serine proteases"/>
    <property type="match status" value="1"/>
</dbReference>
<dbReference type="AlphaFoldDB" id="A0A069D7P9"/>
<dbReference type="EC" id="3.4.14.-" evidence="7"/>
<sequence length="722" mass="81636">MIKRILYILILSGSTLLQANADEGMWMLTDLKQQNAVAMMELGLEIPIDQVYNPNGISLKDAVVHFGGGCTGEVISSEGLVLTNHHCGYGAIQQQSSVEHDYLTDGFWAMNRNEELPCKDLTITFIDRILDVTAYVNEQLTKDEDPNGTNYLSPKYLETVADRFAKKENIEITPATKLELKAFYGGNKYYLFIKTVYSDIRMVGAPPSSIGKFGADTDNWMWPRHTGDFSIFRIYADKNGKPASYSKDNVPLKVKKHLTISLAGIQEGDFAFVMGFPGRNWRYMISDEVEERMQTTNFMRHHVREARQEVLMEQMQKDPAVRIHYASKYASSANYWKNAIGMNEGLVRLKVLDTKKQQQEQLLAKGREKGDDSYQKAFDEIRSIVAHRKDAMYHQQALGEALVTALDFMKIPSTSALQEALHKKDKVQIAEAKAKLQEEAKKYFESVPYPQVENLVGKRMLATYAGYIPAQQRISIFNVINDRFKGNTDAFVDACFRYSIFGSEANFNKFIAKPSEKVLEGDWMILFKNSITNGLYQTALDMKDANQNYDAAHKVWVKGMMDLKLEQGKPIYPDANSTLRLTYGKVASYEPSDGVVYEYYTTLKGAMEKEDPANWEFVVPEKLKSLYTAKDFGRYAMKNGEMPVCFIIDTDNTGGNSGSPVFNSKGELIGTGFDRNYEGLTGDIAFRPSSQRAACVDIRYTLFIIEKYAGASHLINELTIKE</sequence>
<evidence type="ECO:0000313" key="8">
    <source>
        <dbReference type="EMBL" id="GAK36204.1"/>
    </source>
</evidence>
<keyword evidence="9" id="KW-1185">Reference proteome</keyword>
<dbReference type="Pfam" id="PF10459">
    <property type="entry name" value="Peptidase_S46"/>
    <property type="match status" value="1"/>
</dbReference>
<dbReference type="GO" id="GO:0008239">
    <property type="term" value="F:dipeptidyl-peptidase activity"/>
    <property type="evidence" value="ECO:0007669"/>
    <property type="project" value="UniProtKB-UniRule"/>
</dbReference>
<keyword evidence="5 7" id="KW-0378">Hydrolase</keyword>
<protein>
    <recommendedName>
        <fullName evidence="7">Dipeptidyl-peptidase</fullName>
        <ecNumber evidence="7">3.4.14.-</ecNumber>
    </recommendedName>
</protein>
<gene>
    <name evidence="8" type="ORF">JCM15093_1352</name>
</gene>
<feature type="signal peptide" evidence="7">
    <location>
        <begin position="1"/>
        <end position="21"/>
    </location>
</feature>